<comment type="caution">
    <text evidence="2">The sequence shown here is derived from an EMBL/GenBank/DDBJ whole genome shotgun (WGS) entry which is preliminary data.</text>
</comment>
<organism evidence="2 3">
    <name type="scientific">Dichotomopilus funicola</name>
    <dbReference type="NCBI Taxonomy" id="1934379"/>
    <lineage>
        <taxon>Eukaryota</taxon>
        <taxon>Fungi</taxon>
        <taxon>Dikarya</taxon>
        <taxon>Ascomycota</taxon>
        <taxon>Pezizomycotina</taxon>
        <taxon>Sordariomycetes</taxon>
        <taxon>Sordariomycetidae</taxon>
        <taxon>Sordariales</taxon>
        <taxon>Chaetomiaceae</taxon>
        <taxon>Dichotomopilus</taxon>
    </lineage>
</organism>
<sequence>MASASKTLLGLGQRLPRRALPRITPFRCQSAHQYQSWHSKKKDIPDELAKLDLWDNNPEEPPTGFQKAYTEFPCTLHYYTLTARSKLFDARPEHHKLTPLDLPPDAVLPGKDELVRPAIGLIWPGDPKQTPISNGVTLLPNTIWMNRLADRYHNDYYLKPLQEGKELEEPQVFTIKKETPVPKDLTLFHESDEWFSLQPAEGMTLPDLNNALDKFYDEYARKRNAEEWFEKNPPTRWIDGREVDVWMDQ</sequence>
<dbReference type="Pfam" id="PF18648">
    <property type="entry name" value="ADPRTs_Tse2"/>
    <property type="match status" value="1"/>
</dbReference>
<dbReference type="AlphaFoldDB" id="A0AAN6V5D6"/>
<evidence type="ECO:0000313" key="2">
    <source>
        <dbReference type="EMBL" id="KAK4145109.1"/>
    </source>
</evidence>
<feature type="domain" description="Tse2 ADP-ribosyltransferase toxin" evidence="1">
    <location>
        <begin position="75"/>
        <end position="228"/>
    </location>
</feature>
<reference evidence="2" key="1">
    <citation type="journal article" date="2023" name="Mol. Phylogenet. Evol.">
        <title>Genome-scale phylogeny and comparative genomics of the fungal order Sordariales.</title>
        <authorList>
            <person name="Hensen N."/>
            <person name="Bonometti L."/>
            <person name="Westerberg I."/>
            <person name="Brannstrom I.O."/>
            <person name="Guillou S."/>
            <person name="Cros-Aarteil S."/>
            <person name="Calhoun S."/>
            <person name="Haridas S."/>
            <person name="Kuo A."/>
            <person name="Mondo S."/>
            <person name="Pangilinan J."/>
            <person name="Riley R."/>
            <person name="LaButti K."/>
            <person name="Andreopoulos B."/>
            <person name="Lipzen A."/>
            <person name="Chen C."/>
            <person name="Yan M."/>
            <person name="Daum C."/>
            <person name="Ng V."/>
            <person name="Clum A."/>
            <person name="Steindorff A."/>
            <person name="Ohm R.A."/>
            <person name="Martin F."/>
            <person name="Silar P."/>
            <person name="Natvig D.O."/>
            <person name="Lalanne C."/>
            <person name="Gautier V."/>
            <person name="Ament-Velasquez S.L."/>
            <person name="Kruys A."/>
            <person name="Hutchinson M.I."/>
            <person name="Powell A.J."/>
            <person name="Barry K."/>
            <person name="Miller A.N."/>
            <person name="Grigoriev I.V."/>
            <person name="Debuchy R."/>
            <person name="Gladieux P."/>
            <person name="Hiltunen Thoren M."/>
            <person name="Johannesson H."/>
        </authorList>
    </citation>
    <scope>NUCLEOTIDE SEQUENCE</scope>
    <source>
        <strain evidence="2">CBS 141.50</strain>
    </source>
</reference>
<proteinExistence type="predicted"/>
<evidence type="ECO:0000313" key="3">
    <source>
        <dbReference type="Proteomes" id="UP001302676"/>
    </source>
</evidence>
<dbReference type="Proteomes" id="UP001302676">
    <property type="component" value="Unassembled WGS sequence"/>
</dbReference>
<dbReference type="GeneID" id="87816787"/>
<dbReference type="InterPro" id="IPR041018">
    <property type="entry name" value="ADPRTs_Tse2"/>
</dbReference>
<keyword evidence="3" id="KW-1185">Reference proteome</keyword>
<name>A0AAN6V5D6_9PEZI</name>
<accession>A0AAN6V5D6</accession>
<reference evidence="2" key="2">
    <citation type="submission" date="2023-05" db="EMBL/GenBank/DDBJ databases">
        <authorList>
            <consortium name="Lawrence Berkeley National Laboratory"/>
            <person name="Steindorff A."/>
            <person name="Hensen N."/>
            <person name="Bonometti L."/>
            <person name="Westerberg I."/>
            <person name="Brannstrom I.O."/>
            <person name="Guillou S."/>
            <person name="Cros-Aarteil S."/>
            <person name="Calhoun S."/>
            <person name="Haridas S."/>
            <person name="Kuo A."/>
            <person name="Mondo S."/>
            <person name="Pangilinan J."/>
            <person name="Riley R."/>
            <person name="Labutti K."/>
            <person name="Andreopoulos B."/>
            <person name="Lipzen A."/>
            <person name="Chen C."/>
            <person name="Yanf M."/>
            <person name="Daum C."/>
            <person name="Ng V."/>
            <person name="Clum A."/>
            <person name="Ohm R."/>
            <person name="Martin F."/>
            <person name="Silar P."/>
            <person name="Natvig D."/>
            <person name="Lalanne C."/>
            <person name="Gautier V."/>
            <person name="Ament-Velasquez S.L."/>
            <person name="Kruys A."/>
            <person name="Hutchinson M.I."/>
            <person name="Powell A.J."/>
            <person name="Barry K."/>
            <person name="Miller A.N."/>
            <person name="Grigoriev I.V."/>
            <person name="Debuchy R."/>
            <person name="Gladieux P."/>
            <person name="Thoren M.H."/>
            <person name="Johannesson H."/>
        </authorList>
    </citation>
    <scope>NUCLEOTIDE SEQUENCE</scope>
    <source>
        <strain evidence="2">CBS 141.50</strain>
    </source>
</reference>
<dbReference type="RefSeq" id="XP_062638480.1">
    <property type="nucleotide sequence ID" value="XM_062780174.1"/>
</dbReference>
<gene>
    <name evidence="2" type="ORF">C8A04DRAFT_27108</name>
</gene>
<protein>
    <recommendedName>
        <fullName evidence="1">Tse2 ADP-ribosyltransferase toxin domain-containing protein</fullName>
    </recommendedName>
</protein>
<evidence type="ECO:0000259" key="1">
    <source>
        <dbReference type="Pfam" id="PF18648"/>
    </source>
</evidence>
<dbReference type="EMBL" id="MU853571">
    <property type="protein sequence ID" value="KAK4145109.1"/>
    <property type="molecule type" value="Genomic_DNA"/>
</dbReference>